<evidence type="ECO:0000313" key="3">
    <source>
        <dbReference type="Proteomes" id="UP001300261"/>
    </source>
</evidence>
<dbReference type="Gene3D" id="3.30.160.250">
    <property type="match status" value="1"/>
</dbReference>
<name>A0ABT3R0D4_9HYPH</name>
<proteinExistence type="predicted"/>
<dbReference type="Proteomes" id="UP001300261">
    <property type="component" value="Unassembled WGS sequence"/>
</dbReference>
<accession>A0ABT3R0D4</accession>
<dbReference type="SUPFAM" id="SSF143100">
    <property type="entry name" value="TTHA1013/TTHA0281-like"/>
    <property type="match status" value="1"/>
</dbReference>
<organism evidence="2 3">
    <name type="scientific">Roseibium salinum</name>
    <dbReference type="NCBI Taxonomy" id="1604349"/>
    <lineage>
        <taxon>Bacteria</taxon>
        <taxon>Pseudomonadati</taxon>
        <taxon>Pseudomonadota</taxon>
        <taxon>Alphaproteobacteria</taxon>
        <taxon>Hyphomicrobiales</taxon>
        <taxon>Stappiaceae</taxon>
        <taxon>Roseibium</taxon>
    </lineage>
</organism>
<dbReference type="Pfam" id="PF15919">
    <property type="entry name" value="HicB_lk_antitox"/>
    <property type="match status" value="1"/>
</dbReference>
<dbReference type="EMBL" id="JAPEVI010000003">
    <property type="protein sequence ID" value="MCX2722635.1"/>
    <property type="molecule type" value="Genomic_DNA"/>
</dbReference>
<keyword evidence="3" id="KW-1185">Reference proteome</keyword>
<sequence>MRNYIALAHQDGDSSYGVQFPDVPGCFSSADDLDQLVNNASEALALHLEGEALPPSRSLTDIRLNEYVAKELADGAFLIAVPLITLTGRTVKANITMDAGLLDAVDQTAKTRGLTRSAYLADLARRDIMF</sequence>
<dbReference type="InterPro" id="IPR035069">
    <property type="entry name" value="TTHA1013/TTHA0281-like"/>
</dbReference>
<evidence type="ECO:0000313" key="2">
    <source>
        <dbReference type="EMBL" id="MCX2722635.1"/>
    </source>
</evidence>
<protein>
    <submittedName>
        <fullName evidence="2">Type II toxin-antitoxin system HicB family antitoxin</fullName>
    </submittedName>
</protein>
<dbReference type="InterPro" id="IPR031807">
    <property type="entry name" value="HicB-like"/>
</dbReference>
<evidence type="ECO:0000259" key="1">
    <source>
        <dbReference type="Pfam" id="PF15919"/>
    </source>
</evidence>
<comment type="caution">
    <text evidence="2">The sequence shown here is derived from an EMBL/GenBank/DDBJ whole genome shotgun (WGS) entry which is preliminary data.</text>
</comment>
<gene>
    <name evidence="2" type="ORF">ON753_09590</name>
</gene>
<reference evidence="2 3" key="1">
    <citation type="journal article" date="2016" name="Int. J. Syst. Evol. Microbiol.">
        <title>Labrenzia salina sp. nov., isolated from the rhizosphere of the halophyte Arthrocnemum macrostachyum.</title>
        <authorList>
            <person name="Camacho M."/>
            <person name="Redondo-Gomez S."/>
            <person name="Rodriguez-Llorente I."/>
            <person name="Rohde M."/>
            <person name="Sproer C."/>
            <person name="Schumann P."/>
            <person name="Klenk H.P."/>
            <person name="Montero-Calasanz M.D.C."/>
        </authorList>
    </citation>
    <scope>NUCLEOTIDE SEQUENCE [LARGE SCALE GENOMIC DNA]</scope>
    <source>
        <strain evidence="2 3">DSM 29163</strain>
    </source>
</reference>
<feature type="domain" description="HicB-like antitoxin of toxin-antitoxin system" evidence="1">
    <location>
        <begin position="4"/>
        <end position="124"/>
    </location>
</feature>
<dbReference type="RefSeq" id="WP_265962303.1">
    <property type="nucleotide sequence ID" value="NZ_JAPEVI010000003.1"/>
</dbReference>